<accession>A0A834IQN4</accession>
<sequence length="128" mass="14618">MRRWERGGIRENGDNKNRRIDKDSAALRRDRPRRRAHVRARGPNAGSGYREPRATVPRFSPVLHPAQHGCWDAADQWTRGRSNRRPNGARFTRRFLGISQAVWGTKVRARRLPADGNTPSAAVTRSRS</sequence>
<evidence type="ECO:0000313" key="2">
    <source>
        <dbReference type="EMBL" id="KAF7282280.1"/>
    </source>
</evidence>
<evidence type="ECO:0000256" key="1">
    <source>
        <dbReference type="SAM" id="MobiDB-lite"/>
    </source>
</evidence>
<organism evidence="2 3">
    <name type="scientific">Rhynchophorus ferrugineus</name>
    <name type="common">Red palm weevil</name>
    <name type="synonym">Curculio ferrugineus</name>
    <dbReference type="NCBI Taxonomy" id="354439"/>
    <lineage>
        <taxon>Eukaryota</taxon>
        <taxon>Metazoa</taxon>
        <taxon>Ecdysozoa</taxon>
        <taxon>Arthropoda</taxon>
        <taxon>Hexapoda</taxon>
        <taxon>Insecta</taxon>
        <taxon>Pterygota</taxon>
        <taxon>Neoptera</taxon>
        <taxon>Endopterygota</taxon>
        <taxon>Coleoptera</taxon>
        <taxon>Polyphaga</taxon>
        <taxon>Cucujiformia</taxon>
        <taxon>Curculionidae</taxon>
        <taxon>Dryophthorinae</taxon>
        <taxon>Rhynchophorus</taxon>
    </lineage>
</organism>
<gene>
    <name evidence="2" type="ORF">GWI33_002917</name>
</gene>
<proteinExistence type="predicted"/>
<feature type="compositionally biased region" description="Basic and acidic residues" evidence="1">
    <location>
        <begin position="1"/>
        <end position="29"/>
    </location>
</feature>
<dbReference type="Proteomes" id="UP000625711">
    <property type="component" value="Unassembled WGS sequence"/>
</dbReference>
<evidence type="ECO:0000313" key="3">
    <source>
        <dbReference type="Proteomes" id="UP000625711"/>
    </source>
</evidence>
<reference evidence="2" key="1">
    <citation type="submission" date="2020-08" db="EMBL/GenBank/DDBJ databases">
        <title>Genome sequencing and assembly of the red palm weevil Rhynchophorus ferrugineus.</title>
        <authorList>
            <person name="Dias G.B."/>
            <person name="Bergman C.M."/>
            <person name="Manee M."/>
        </authorList>
    </citation>
    <scope>NUCLEOTIDE SEQUENCE</scope>
    <source>
        <strain evidence="2">AA-2017</strain>
        <tissue evidence="2">Whole larva</tissue>
    </source>
</reference>
<feature type="compositionally biased region" description="Basic residues" evidence="1">
    <location>
        <begin position="30"/>
        <end position="40"/>
    </location>
</feature>
<feature type="region of interest" description="Disordered" evidence="1">
    <location>
        <begin position="1"/>
        <end position="54"/>
    </location>
</feature>
<name>A0A834IQN4_RHYFE</name>
<comment type="caution">
    <text evidence="2">The sequence shown here is derived from an EMBL/GenBank/DDBJ whole genome shotgun (WGS) entry which is preliminary data.</text>
</comment>
<protein>
    <submittedName>
        <fullName evidence="2">Uncharacterized protein</fullName>
    </submittedName>
</protein>
<keyword evidence="3" id="KW-1185">Reference proteome</keyword>
<dbReference type="AlphaFoldDB" id="A0A834IQN4"/>
<dbReference type="EMBL" id="JAACXV010000180">
    <property type="protein sequence ID" value="KAF7282280.1"/>
    <property type="molecule type" value="Genomic_DNA"/>
</dbReference>